<accession>A0ABR1BD14</accession>
<proteinExistence type="predicted"/>
<dbReference type="Pfam" id="PF13516">
    <property type="entry name" value="LRR_6"/>
    <property type="match status" value="4"/>
</dbReference>
<dbReference type="SMART" id="SM00368">
    <property type="entry name" value="LRR_RI"/>
    <property type="match status" value="6"/>
</dbReference>
<dbReference type="SUPFAM" id="SSF52047">
    <property type="entry name" value="RNI-like"/>
    <property type="match status" value="1"/>
</dbReference>
<protein>
    <recommendedName>
        <fullName evidence="6">Leucine-rich repeat-containing protein 34</fullName>
    </recommendedName>
</protein>
<evidence type="ECO:0000313" key="4">
    <source>
        <dbReference type="EMBL" id="KAK6641321.1"/>
    </source>
</evidence>
<dbReference type="InterPro" id="IPR027038">
    <property type="entry name" value="RanGap"/>
</dbReference>
<dbReference type="PANTHER" id="PTHR24113">
    <property type="entry name" value="RAN GTPASE-ACTIVATING PROTEIN 1"/>
    <property type="match status" value="1"/>
</dbReference>
<gene>
    <name evidence="4" type="ORF">RUM44_013030</name>
</gene>
<evidence type="ECO:0000313" key="5">
    <source>
        <dbReference type="Proteomes" id="UP001359485"/>
    </source>
</evidence>
<dbReference type="InterPro" id="IPR032675">
    <property type="entry name" value="LRR_dom_sf"/>
</dbReference>
<evidence type="ECO:0008006" key="6">
    <source>
        <dbReference type="Google" id="ProtNLM"/>
    </source>
</evidence>
<keyword evidence="1" id="KW-0343">GTPase activation</keyword>
<organism evidence="4 5">
    <name type="scientific">Polyplax serrata</name>
    <name type="common">Common mouse louse</name>
    <dbReference type="NCBI Taxonomy" id="468196"/>
    <lineage>
        <taxon>Eukaryota</taxon>
        <taxon>Metazoa</taxon>
        <taxon>Ecdysozoa</taxon>
        <taxon>Arthropoda</taxon>
        <taxon>Hexapoda</taxon>
        <taxon>Insecta</taxon>
        <taxon>Pterygota</taxon>
        <taxon>Neoptera</taxon>
        <taxon>Paraneoptera</taxon>
        <taxon>Psocodea</taxon>
        <taxon>Troctomorpha</taxon>
        <taxon>Phthiraptera</taxon>
        <taxon>Anoplura</taxon>
        <taxon>Polyplacidae</taxon>
        <taxon>Polyplax</taxon>
    </lineage>
</organism>
<sequence length="423" mass="48380">MQCDRNHDGTRNLILRGNDLMKKIGKRINDRDLIKITAFLRNHPEIVALDLPYNEISDCGMSTLANFFKERPIIRYINLMCNNIGPRGIKYFVDLGDIFPLHAFRLTGNNIGDEGGKLLSKLLSNEIPLKFLDIMDTHQTITGLAHLITSMMKSRGGAETLKYIDIGRPLPQPYHKVPNTNIAELVCQLISCNTHLEEIHLQQCQFDFRDMEILADGLNANKNLVCLDLNNNNIGDDGVEFLCQYLKKSPQLECLMIGANNFGNSGAKALSFNLPFSKIKLLDITNNLITDEGMINIFYTVRKTVTLRALFMWGNKLSQASLVVLQRLFQSKLLDPQHTDIKLYCSDQQLKAAWNPQANRYNHRFYCISDYGHPPLRQILRIPQPPMDPPDIKYRHHADAIEMGLPSADWKYDWLETKYSDPF</sequence>
<evidence type="ECO:0000256" key="1">
    <source>
        <dbReference type="ARBA" id="ARBA00022468"/>
    </source>
</evidence>
<dbReference type="EMBL" id="JAWJWF010000001">
    <property type="protein sequence ID" value="KAK6641321.1"/>
    <property type="molecule type" value="Genomic_DNA"/>
</dbReference>
<dbReference type="Proteomes" id="UP001359485">
    <property type="component" value="Unassembled WGS sequence"/>
</dbReference>
<evidence type="ECO:0000256" key="2">
    <source>
        <dbReference type="ARBA" id="ARBA00022614"/>
    </source>
</evidence>
<dbReference type="Gene3D" id="3.80.10.10">
    <property type="entry name" value="Ribonuclease Inhibitor"/>
    <property type="match status" value="3"/>
</dbReference>
<name>A0ABR1BD14_POLSC</name>
<keyword evidence="3" id="KW-0677">Repeat</keyword>
<dbReference type="PROSITE" id="PS51450">
    <property type="entry name" value="LRR"/>
    <property type="match status" value="1"/>
</dbReference>
<evidence type="ECO:0000256" key="3">
    <source>
        <dbReference type="ARBA" id="ARBA00022737"/>
    </source>
</evidence>
<comment type="caution">
    <text evidence="4">The sequence shown here is derived from an EMBL/GenBank/DDBJ whole genome shotgun (WGS) entry which is preliminary data.</text>
</comment>
<dbReference type="InterPro" id="IPR001611">
    <property type="entry name" value="Leu-rich_rpt"/>
</dbReference>
<reference evidence="4 5" key="1">
    <citation type="submission" date="2023-09" db="EMBL/GenBank/DDBJ databases">
        <title>Genomes of two closely related lineages of the louse Polyplax serrata with different host specificities.</title>
        <authorList>
            <person name="Martinu J."/>
            <person name="Tarabai H."/>
            <person name="Stefka J."/>
            <person name="Hypsa V."/>
        </authorList>
    </citation>
    <scope>NUCLEOTIDE SEQUENCE [LARGE SCALE GENOMIC DNA]</scope>
    <source>
        <strain evidence="4">98ZLc_SE</strain>
    </source>
</reference>
<keyword evidence="2" id="KW-0433">Leucine-rich repeat</keyword>
<dbReference type="PANTHER" id="PTHR24113:SF12">
    <property type="entry name" value="RAN GTPASE-ACTIVATING PROTEIN 1"/>
    <property type="match status" value="1"/>
</dbReference>
<keyword evidence="5" id="KW-1185">Reference proteome</keyword>